<name>A0A1M6LP20_9BACL</name>
<dbReference type="RefSeq" id="WP_072872956.1">
    <property type="nucleotide sequence ID" value="NZ_FRAF01000003.1"/>
</dbReference>
<evidence type="ECO:0000313" key="2">
    <source>
        <dbReference type="Proteomes" id="UP000184016"/>
    </source>
</evidence>
<dbReference type="PIRSF" id="PIRSF001439">
    <property type="entry name" value="CryM"/>
    <property type="match status" value="1"/>
</dbReference>
<keyword evidence="2" id="KW-1185">Reference proteome</keyword>
<dbReference type="PANTHER" id="PTHR13812">
    <property type="entry name" value="KETIMINE REDUCTASE MU-CRYSTALLIN"/>
    <property type="match status" value="1"/>
</dbReference>
<gene>
    <name evidence="1" type="ORF">SAMN05443507_10335</name>
</gene>
<dbReference type="PANTHER" id="PTHR13812:SF19">
    <property type="entry name" value="KETIMINE REDUCTASE MU-CRYSTALLIN"/>
    <property type="match status" value="1"/>
</dbReference>
<dbReference type="GO" id="GO:0005737">
    <property type="term" value="C:cytoplasm"/>
    <property type="evidence" value="ECO:0007669"/>
    <property type="project" value="TreeGrafter"/>
</dbReference>
<dbReference type="Gene3D" id="3.40.50.720">
    <property type="entry name" value="NAD(P)-binding Rossmann-like Domain"/>
    <property type="match status" value="1"/>
</dbReference>
<dbReference type="InterPro" id="IPR023401">
    <property type="entry name" value="ODC_N"/>
</dbReference>
<accession>A0A1M6LP20</accession>
<dbReference type="Proteomes" id="UP000184016">
    <property type="component" value="Unassembled WGS sequence"/>
</dbReference>
<dbReference type="Pfam" id="PF02423">
    <property type="entry name" value="OCD_Mu_crystall"/>
    <property type="match status" value="1"/>
</dbReference>
<organism evidence="1 2">
    <name type="scientific">Alicyclobacillus tolerans</name>
    <dbReference type="NCBI Taxonomy" id="90970"/>
    <lineage>
        <taxon>Bacteria</taxon>
        <taxon>Bacillati</taxon>
        <taxon>Bacillota</taxon>
        <taxon>Bacilli</taxon>
        <taxon>Bacillales</taxon>
        <taxon>Alicyclobacillaceae</taxon>
        <taxon>Alicyclobacillus</taxon>
    </lineage>
</organism>
<dbReference type="Gene3D" id="3.30.1780.10">
    <property type="entry name" value="ornithine cyclodeaminase, domain 1"/>
    <property type="match status" value="1"/>
</dbReference>
<dbReference type="SUPFAM" id="SSF51735">
    <property type="entry name" value="NAD(P)-binding Rossmann-fold domains"/>
    <property type="match status" value="1"/>
</dbReference>
<sequence length="311" mass="33620">MYQVLTDHDIEKLVSMKSIVNAIKRTFVEQANGTLVAPPRFRLETKQGDLVFTAGAATAMEKVIGFRVYDTYANDVDGHQQLVCVFDSDTGVFKGIVIGNLLGAVRTGAIGGVAIKAMARKDAEHVAVIGTGIQARTQLEAAVAVREIKQVRVFGRNQENREAFAAQMMKKLDLEVVAVDSSKSCVQGADIVICATNSGTPVFDAEWLEPGVHINTVGPKSIKRHEVPMELGARSSVIATDSIEQLKAYPTPHFLVGTPDEERVIQLRDVVTGKIPGRKGQDDITLFCSVGLAGTEVVVANEIMKKVSCRE</sequence>
<proteinExistence type="predicted"/>
<reference evidence="2" key="1">
    <citation type="submission" date="2016-11" db="EMBL/GenBank/DDBJ databases">
        <authorList>
            <person name="Varghese N."/>
            <person name="Submissions S."/>
        </authorList>
    </citation>
    <scope>NUCLEOTIDE SEQUENCE [LARGE SCALE GENOMIC DNA]</scope>
    <source>
        <strain evidence="2">USBA-503</strain>
    </source>
</reference>
<dbReference type="EMBL" id="FRAF01000003">
    <property type="protein sequence ID" value="SHJ72939.1"/>
    <property type="molecule type" value="Genomic_DNA"/>
</dbReference>
<dbReference type="STRING" id="1830138.SAMN05443507_10335"/>
<dbReference type="InterPro" id="IPR036291">
    <property type="entry name" value="NAD(P)-bd_dom_sf"/>
</dbReference>
<dbReference type="InterPro" id="IPR003462">
    <property type="entry name" value="ODC_Mu_crystall"/>
</dbReference>
<dbReference type="AlphaFoldDB" id="A0A1M6LP20"/>
<evidence type="ECO:0000313" key="1">
    <source>
        <dbReference type="EMBL" id="SHJ72939.1"/>
    </source>
</evidence>
<protein>
    <submittedName>
        <fullName evidence="1">Ornithine cyclodeaminase</fullName>
    </submittedName>
</protein>